<dbReference type="SUPFAM" id="SSF50129">
    <property type="entry name" value="GroES-like"/>
    <property type="match status" value="1"/>
</dbReference>
<feature type="region of interest" description="N-terminal hotdog fold" evidence="8">
    <location>
        <begin position="947"/>
        <end position="1077"/>
    </location>
</feature>
<evidence type="ECO:0000256" key="6">
    <source>
        <dbReference type="ARBA" id="ARBA00023268"/>
    </source>
</evidence>
<dbReference type="Pfam" id="PF23114">
    <property type="entry name" value="NAD-bd_HRPKS_sdrA"/>
    <property type="match status" value="1"/>
</dbReference>
<dbReference type="CDD" id="cd00833">
    <property type="entry name" value="PKS"/>
    <property type="match status" value="1"/>
</dbReference>
<dbReference type="EMBL" id="JAQIZZ010000006">
    <property type="protein sequence ID" value="KAJ5538110.1"/>
    <property type="molecule type" value="Genomic_DNA"/>
</dbReference>
<dbReference type="Proteomes" id="UP001220324">
    <property type="component" value="Unassembled WGS sequence"/>
</dbReference>
<dbReference type="InterPro" id="IPR049900">
    <property type="entry name" value="PKS_mFAS_DH"/>
</dbReference>
<name>A0AAD6CTE2_9EURO</name>
<evidence type="ECO:0000313" key="11">
    <source>
        <dbReference type="EMBL" id="KAJ5538110.1"/>
    </source>
</evidence>
<dbReference type="Pfam" id="PF02801">
    <property type="entry name" value="Ketoacyl-synt_C"/>
    <property type="match status" value="1"/>
</dbReference>
<evidence type="ECO:0000256" key="7">
    <source>
        <dbReference type="ARBA" id="ARBA00023315"/>
    </source>
</evidence>
<dbReference type="InterPro" id="IPR014043">
    <property type="entry name" value="Acyl_transferase_dom"/>
</dbReference>
<dbReference type="SMART" id="SM00827">
    <property type="entry name" value="PKS_AT"/>
    <property type="match status" value="1"/>
</dbReference>
<dbReference type="InterPro" id="IPR020841">
    <property type="entry name" value="PKS_Beta-ketoAc_synthase_dom"/>
</dbReference>
<dbReference type="InterPro" id="IPR020806">
    <property type="entry name" value="PKS_PP-bd"/>
</dbReference>
<keyword evidence="7" id="KW-0012">Acyltransferase</keyword>
<feature type="domain" description="PKS/mFAS DH" evidence="10">
    <location>
        <begin position="947"/>
        <end position="1229"/>
    </location>
</feature>
<dbReference type="Pfam" id="PF08240">
    <property type="entry name" value="ADH_N"/>
    <property type="match status" value="1"/>
</dbReference>
<keyword evidence="2" id="KW-0597">Phosphoprotein</keyword>
<dbReference type="SUPFAM" id="SSF52151">
    <property type="entry name" value="FabD/lysophospholipase-like"/>
    <property type="match status" value="1"/>
</dbReference>
<keyword evidence="3 11" id="KW-0808">Transferase</keyword>
<evidence type="ECO:0000256" key="3">
    <source>
        <dbReference type="ARBA" id="ARBA00022679"/>
    </source>
</evidence>
<dbReference type="InterPro" id="IPR013149">
    <property type="entry name" value="ADH-like_C"/>
</dbReference>
<dbReference type="Pfam" id="PF21089">
    <property type="entry name" value="PKS_DH_N"/>
    <property type="match status" value="1"/>
</dbReference>
<dbReference type="Gene3D" id="3.10.129.110">
    <property type="entry name" value="Polyketide synthase dehydratase"/>
    <property type="match status" value="1"/>
</dbReference>
<feature type="active site" description="Proton acceptor; for dehydratase activity" evidence="8">
    <location>
        <position position="979"/>
    </location>
</feature>
<dbReference type="GO" id="GO:1901336">
    <property type="term" value="P:lactone biosynthetic process"/>
    <property type="evidence" value="ECO:0007669"/>
    <property type="project" value="UniProtKB-ARBA"/>
</dbReference>
<dbReference type="GO" id="GO:0004312">
    <property type="term" value="F:fatty acid synthase activity"/>
    <property type="evidence" value="ECO:0007669"/>
    <property type="project" value="TreeGrafter"/>
</dbReference>
<dbReference type="InterPro" id="IPR049552">
    <property type="entry name" value="PKS_DH_N"/>
</dbReference>
<keyword evidence="11" id="KW-0378">Hydrolase</keyword>
<dbReference type="Pfam" id="PF14765">
    <property type="entry name" value="PS-DH"/>
    <property type="match status" value="1"/>
</dbReference>
<dbReference type="Gene3D" id="3.40.366.10">
    <property type="entry name" value="Malonyl-Coenzyme A Acyl Carrier Protein, domain 2"/>
    <property type="match status" value="1"/>
</dbReference>
<evidence type="ECO:0000256" key="8">
    <source>
        <dbReference type="PROSITE-ProRule" id="PRU01363"/>
    </source>
</evidence>
<evidence type="ECO:0000256" key="2">
    <source>
        <dbReference type="ARBA" id="ARBA00022553"/>
    </source>
</evidence>
<dbReference type="Pfam" id="PF08659">
    <property type="entry name" value="KR"/>
    <property type="match status" value="1"/>
</dbReference>
<dbReference type="CDD" id="cd02440">
    <property type="entry name" value="AdoMet_MTases"/>
    <property type="match status" value="1"/>
</dbReference>
<evidence type="ECO:0000256" key="5">
    <source>
        <dbReference type="ARBA" id="ARBA00023002"/>
    </source>
</evidence>
<dbReference type="InterPro" id="IPR050091">
    <property type="entry name" value="PKS_NRPS_Biosynth_Enz"/>
</dbReference>
<dbReference type="Pfam" id="PF00109">
    <property type="entry name" value="ketoacyl-synt"/>
    <property type="match status" value="1"/>
</dbReference>
<dbReference type="SUPFAM" id="SSF53335">
    <property type="entry name" value="S-adenosyl-L-methionine-dependent methyltransferases"/>
    <property type="match status" value="1"/>
</dbReference>
<comment type="caution">
    <text evidence="11">The sequence shown here is derived from an EMBL/GenBank/DDBJ whole genome shotgun (WGS) entry which is preliminary data.</text>
</comment>
<dbReference type="Pfam" id="PF00698">
    <property type="entry name" value="Acyl_transf_1"/>
    <property type="match status" value="1"/>
</dbReference>
<dbReference type="InterPro" id="IPR016036">
    <property type="entry name" value="Malonyl_transacylase_ACP-bd"/>
</dbReference>
<organism evidence="11 12">
    <name type="scientific">Penicillium frequentans</name>
    <dbReference type="NCBI Taxonomy" id="3151616"/>
    <lineage>
        <taxon>Eukaryota</taxon>
        <taxon>Fungi</taxon>
        <taxon>Dikarya</taxon>
        <taxon>Ascomycota</taxon>
        <taxon>Pezizomycotina</taxon>
        <taxon>Eurotiomycetes</taxon>
        <taxon>Eurotiomycetidae</taxon>
        <taxon>Eurotiales</taxon>
        <taxon>Aspergillaceae</taxon>
        <taxon>Penicillium</taxon>
    </lineage>
</organism>
<dbReference type="Pfam" id="PF08242">
    <property type="entry name" value="Methyltransf_12"/>
    <property type="match status" value="1"/>
</dbReference>
<dbReference type="InterPro" id="IPR032821">
    <property type="entry name" value="PKS_assoc"/>
</dbReference>
<dbReference type="InterPro" id="IPR049551">
    <property type="entry name" value="PKS_DH_C"/>
</dbReference>
<dbReference type="InterPro" id="IPR020807">
    <property type="entry name" value="PKS_DH"/>
</dbReference>
<dbReference type="SUPFAM" id="SSF47336">
    <property type="entry name" value="ACP-like"/>
    <property type="match status" value="1"/>
</dbReference>
<dbReference type="GO" id="GO:0030639">
    <property type="term" value="P:polyketide biosynthetic process"/>
    <property type="evidence" value="ECO:0007669"/>
    <property type="project" value="UniProtKB-ARBA"/>
</dbReference>
<dbReference type="InterPro" id="IPR029063">
    <property type="entry name" value="SAM-dependent_MTases_sf"/>
</dbReference>
<dbReference type="GO" id="GO:0016491">
    <property type="term" value="F:oxidoreductase activity"/>
    <property type="evidence" value="ECO:0007669"/>
    <property type="project" value="UniProtKB-KW"/>
</dbReference>
<dbReference type="SUPFAM" id="SSF53901">
    <property type="entry name" value="Thiolase-like"/>
    <property type="match status" value="1"/>
</dbReference>
<feature type="region of interest" description="C-terminal hotdog fold" evidence="8">
    <location>
        <begin position="1086"/>
        <end position="1229"/>
    </location>
</feature>
<dbReference type="SUPFAM" id="SSF55048">
    <property type="entry name" value="Probable ACP-binding domain of malonyl-CoA ACP transacylase"/>
    <property type="match status" value="1"/>
</dbReference>
<dbReference type="Gene3D" id="3.40.47.10">
    <property type="match status" value="1"/>
</dbReference>
<dbReference type="InterPro" id="IPR020843">
    <property type="entry name" value="ER"/>
</dbReference>
<dbReference type="PANTHER" id="PTHR43775">
    <property type="entry name" value="FATTY ACID SYNTHASE"/>
    <property type="match status" value="1"/>
</dbReference>
<proteinExistence type="predicted"/>
<dbReference type="Pfam" id="PF00107">
    <property type="entry name" value="ADH_zinc_N"/>
    <property type="match status" value="1"/>
</dbReference>
<dbReference type="InterPro" id="IPR013217">
    <property type="entry name" value="Methyltransf_12"/>
</dbReference>
<dbReference type="SMART" id="SM00825">
    <property type="entry name" value="PKS_KS"/>
    <property type="match status" value="1"/>
</dbReference>
<evidence type="ECO:0000313" key="12">
    <source>
        <dbReference type="Proteomes" id="UP001220324"/>
    </source>
</evidence>
<evidence type="ECO:0000259" key="10">
    <source>
        <dbReference type="PROSITE" id="PS52019"/>
    </source>
</evidence>
<dbReference type="InterPro" id="IPR016035">
    <property type="entry name" value="Acyl_Trfase/lysoPLipase"/>
</dbReference>
<dbReference type="InterPro" id="IPR036736">
    <property type="entry name" value="ACP-like_sf"/>
</dbReference>
<dbReference type="Gene3D" id="3.40.50.150">
    <property type="entry name" value="Vaccinia Virus protein VP39"/>
    <property type="match status" value="1"/>
</dbReference>
<dbReference type="InterPro" id="IPR056501">
    <property type="entry name" value="NAD-bd_HRPKS_sdrA"/>
</dbReference>
<dbReference type="SMART" id="SM00829">
    <property type="entry name" value="PKS_ER"/>
    <property type="match status" value="1"/>
</dbReference>
<dbReference type="Gene3D" id="3.40.50.720">
    <property type="entry name" value="NAD(P)-binding Rossmann-like Domain"/>
    <property type="match status" value="1"/>
</dbReference>
<gene>
    <name evidence="11" type="ORF">N7494_007589</name>
</gene>
<dbReference type="SMART" id="SM00822">
    <property type="entry name" value="PKS_KR"/>
    <property type="match status" value="1"/>
</dbReference>
<dbReference type="InterPro" id="IPR057326">
    <property type="entry name" value="KR_dom"/>
</dbReference>
<accession>A0AAD6CTE2</accession>
<dbReference type="PROSITE" id="PS52019">
    <property type="entry name" value="PKS_MFAS_DH"/>
    <property type="match status" value="1"/>
</dbReference>
<dbReference type="GO" id="GO:0016787">
    <property type="term" value="F:hydrolase activity"/>
    <property type="evidence" value="ECO:0007669"/>
    <property type="project" value="UniProtKB-KW"/>
</dbReference>
<keyword evidence="5" id="KW-0560">Oxidoreductase</keyword>
<dbReference type="SMART" id="SM00823">
    <property type="entry name" value="PKS_PP"/>
    <property type="match status" value="1"/>
</dbReference>
<feature type="active site" description="Proton donor; for dehydratase activity" evidence="8">
    <location>
        <position position="1146"/>
    </location>
</feature>
<dbReference type="Gene3D" id="3.90.180.10">
    <property type="entry name" value="Medium-chain alcohol dehydrogenases, catalytic domain"/>
    <property type="match status" value="1"/>
</dbReference>
<dbReference type="InterPro" id="IPR014030">
    <property type="entry name" value="Ketoacyl_synth_N"/>
</dbReference>
<dbReference type="FunFam" id="3.40.50.720:FF:000209">
    <property type="entry name" value="Polyketide synthase Pks12"/>
    <property type="match status" value="1"/>
</dbReference>
<keyword evidence="12" id="KW-1185">Reference proteome</keyword>
<dbReference type="GO" id="GO:0006633">
    <property type="term" value="P:fatty acid biosynthetic process"/>
    <property type="evidence" value="ECO:0007669"/>
    <property type="project" value="TreeGrafter"/>
</dbReference>
<dbReference type="InterPro" id="IPR036291">
    <property type="entry name" value="NAD(P)-bd_dom_sf"/>
</dbReference>
<dbReference type="InterPro" id="IPR001227">
    <property type="entry name" value="Ac_transferase_dom_sf"/>
</dbReference>
<evidence type="ECO:0000259" key="9">
    <source>
        <dbReference type="PROSITE" id="PS52004"/>
    </source>
</evidence>
<dbReference type="GO" id="GO:0031177">
    <property type="term" value="F:phosphopantetheine binding"/>
    <property type="evidence" value="ECO:0007669"/>
    <property type="project" value="InterPro"/>
</dbReference>
<keyword evidence="6" id="KW-0511">Multifunctional enzyme</keyword>
<dbReference type="PROSITE" id="PS52004">
    <property type="entry name" value="KS3_2"/>
    <property type="match status" value="1"/>
</dbReference>
<keyword evidence="1" id="KW-0596">Phosphopantetheine</keyword>
<dbReference type="InterPro" id="IPR013154">
    <property type="entry name" value="ADH-like_N"/>
</dbReference>
<protein>
    <submittedName>
        <fullName evidence="11">Acyl transferase/acyl hydrolase/lysophospholipase</fullName>
    </submittedName>
</protein>
<reference evidence="11 12" key="1">
    <citation type="journal article" date="2023" name="IMA Fungus">
        <title>Comparative genomic study of the Penicillium genus elucidates a diverse pangenome and 15 lateral gene transfer events.</title>
        <authorList>
            <person name="Petersen C."/>
            <person name="Sorensen T."/>
            <person name="Nielsen M.R."/>
            <person name="Sondergaard T.E."/>
            <person name="Sorensen J.L."/>
            <person name="Fitzpatrick D.A."/>
            <person name="Frisvad J.C."/>
            <person name="Nielsen K.L."/>
        </authorList>
    </citation>
    <scope>NUCLEOTIDE SEQUENCE [LARGE SCALE GENOMIC DNA]</scope>
    <source>
        <strain evidence="11 12">IBT 35679</strain>
    </source>
</reference>
<dbReference type="SMART" id="SM00826">
    <property type="entry name" value="PKS_DH"/>
    <property type="match status" value="1"/>
</dbReference>
<dbReference type="PANTHER" id="PTHR43775:SF28">
    <property type="entry name" value="SYNTHASE, PUTATIVE-RELATED"/>
    <property type="match status" value="1"/>
</dbReference>
<evidence type="ECO:0000256" key="4">
    <source>
        <dbReference type="ARBA" id="ARBA00022857"/>
    </source>
</evidence>
<dbReference type="InterPro" id="IPR014031">
    <property type="entry name" value="Ketoacyl_synth_C"/>
</dbReference>
<dbReference type="CDD" id="cd05195">
    <property type="entry name" value="enoyl_red"/>
    <property type="match status" value="1"/>
</dbReference>
<evidence type="ECO:0000256" key="1">
    <source>
        <dbReference type="ARBA" id="ARBA00022450"/>
    </source>
</evidence>
<dbReference type="InterPro" id="IPR016039">
    <property type="entry name" value="Thiolase-like"/>
</dbReference>
<dbReference type="Pfam" id="PF16197">
    <property type="entry name" value="KAsynt_C_assoc"/>
    <property type="match status" value="1"/>
</dbReference>
<sequence length="2496" mass="274086">MAPLIIDIDNSNGCMSNSGDFDFDNDKIKDLNDHVDTNDTPSSTTRGTVGIEFPREESHAPKVPSQEPIAICGMSVRLPGGLHSPQQLWDFLIAKGDARGPVPNSRYNASAYYSDSEIPKPGSIKTEYGYFLDDSVDLASIDTSFFSMAKVDVERMDPHQRQMLEVARECLEDAGVSWKGRPIGCYMGSFGEDWVEMFAKEDQQYGLYRVTGYGDFMLSNRISYEMDLTGPSMTIRTGCSAALVALHEACLAVSRGDCEGAIIGGANLIMAPGMTVAMTEQGVLAPDGSCKTFSADANGYARGEAVSAIFIKPLAQAIRDGNPIRAVIRATASNSDGKGTGGGLSMPNDVAQEAMIRRAYEVAGIPDCDYSQTAFVECHGQLVVFFGPSGGVQIGSVKPNLGHSEGASGLTSLIKSVLALEHRVIPPNIKFNEPNPDISWDSGLSVPTEATPWPDSRRERISVNSFGIGGTNAHVILDSAQSFGVSPITSQPITCPQLLVYSANNVDSLKKMIVNYRDYAQKHPGMVNNLAFTLAKRRENLTYRAFAVANLFGDITASLPFRPSGVPNIVMVFTGQGAQWPEMGRCMILAYPVFRKSIRSLDAHIQTLEDDAPDWTIEEELQKPIKISRLGSAEFSQPLCTAIQIALVDTFASVGIQPDAVVGHSSGEIAAAYAAGAITAKEAIIIAFYRGQVTKLQTKMGAMAAIGLGSDSVQEYLQPGVTVACENSNKSVTIAGDCEAVELAITKIKEAHPDILAKKLQVDKAYHSHHMSEIGDKYHALIKNHISSKSTKWTPKKLFFSSVEGKLLTQELSLESRYWQRNLESPVLFRSAVSSIIQHSIAKNMVFLEVGPHSALASPLRQVQSHLSNTSPYASTLVRNQNDVESFLTAIGKLYTLNASLDLNQVIKEGSVLPDLPRYPWDHSKRFWHESRLTKHWRHRPGGHKHHNLLGVKVAESLEFEVIFRNVFHLENAAWIRDHKIGDDIIFPFAAYVGMVGEAVRQITGVNEAFKMRNVVVNTALVLRESSQPVEIMTVMRRHRLTDYLDSDWWEFTIASHSGTVSMKHCFGEAKAHSGNIGQGSKAPLLRKVDTRRCYRSMARSGLNFGPAFQRLEDIRSDTLTQNATSEVVSKATDGEGYHMHPTVIDALLQLLSVAASKGYADPTTKMMVPTNIEELCIYRCHEDVQVRASASYTPNGSIIGGGQCVSNGKLVLGGSGIRLSVLDDQASNDDETTARAEWGPHIDFVDVNTLILPSIDRSAHAEALTELCHICMIHTDRVIAGLETPISHMQKYRSWVDQQLQFCDYDHSILDNTTIEEQVKCVVNDLSHTIAAAPAKAIQKIFNGIERIFTGEVEALDLLLSDGTMDSLYASIDQCDESQFFKHLAHSKPNLRILEIGAGLGGSTANALRFLTPSGRALYSSYTFTDISPGFFVAARDRFGSYPNMEYATLDISKDPAEQGFDGTYDLILATNVIHATPFLNESLKNVRKLLAPNGRFLLHELAPSSTSKWVNYIWGTLAGWWHGEADGRVDEPYVDVDRWTRELKDAGFRTPDAVVLDSPEPYQLGAVIVARPTLEEENVPKKCVTLLSLSESSRVRSMAQTLENRGYAVDCRGLQHTPLPAGQDAIALFDDEAPFFEDIDHKRFESFKALVENMEQGGIGILWVTELLQIECQDPRFGQINGIARSIRSEKLVSLAICEVDNLDCDSSRDKIIDVFERFQLRQEDHSLKPEFEYAIVKKTVQVARIHSFLVHDELSTSAAEDVIALRTSKPGSLSALHWARQEIEQVLEGDEVEINIHSTGLNFRDVLCAMGIVEASEIGFGLEAAGTVRRTGPQVKDLRTGDRVFLMGSGAFSTQVVVSENLCEKIPGGLSFEDAATMPCVFATSIYCIFNVGNLQKGQSILIHSACGGVGLASIQLAQMVGAEIYVTVGNEQKVKYLMENFGLPRNRIFNSRNTSFAEDILRETNGGVDLALNSLSGELLHATWKCIADFGKMIEIGKRDLIGSGKLDMSPFIQNRSYCCVDLDQICLRKPTIVKHLLKKVAQLLRERYIHPIRPIKIFNANAILDAFRYMQQGIHLGKIVVSVRDFAGQMGLDLEGHVKKRREPTRFASSGAYLLVGGLGGLGRSLSVWMAERGARHFVYLSRSAGANLEHREFAKELKSMGCRVDFVQGSVTSLNDVTKAITRAQVQGQLKGIFQMSMVNRDQNLTRMTLEDWNEAVNPKVKGTWNLHKAALSAGAELDFFVLFSSLSGMFGQPGQSNYAGANTFLDAFSQYRLSLGLPACAIGIGAVEEVGCLAVRESVMQRFKATGILGDTISVSELFEGMELAIKSTTNKSSNNFCIGLRSKVPLNDPENRALWKKDIRTAVFHNKAASNHSATTSSDGLKSFIAAAKNNPTLLVQPDSAHLLALEIGKKVFSFLLKSEDDLHTWCSLSELGMDSLVAIEVRQWWKMTFEFDISVLEMMGMGTLDALGEHAAKGLLKLFHGGEEQAN</sequence>
<feature type="domain" description="Ketosynthase family 3 (KS3)" evidence="9">
    <location>
        <begin position="66"/>
        <end position="479"/>
    </location>
</feature>
<dbReference type="InterPro" id="IPR042104">
    <property type="entry name" value="PKS_dehydratase_sf"/>
</dbReference>
<dbReference type="SUPFAM" id="SSF51735">
    <property type="entry name" value="NAD(P)-binding Rossmann-fold domains"/>
    <property type="match status" value="2"/>
</dbReference>
<keyword evidence="4" id="KW-0521">NADP</keyword>
<dbReference type="InterPro" id="IPR011032">
    <property type="entry name" value="GroES-like_sf"/>
</dbReference>
<dbReference type="InterPro" id="IPR013968">
    <property type="entry name" value="PKS_KR"/>
</dbReference>